<evidence type="ECO:0000256" key="5">
    <source>
        <dbReference type="ARBA" id="ARBA00022840"/>
    </source>
</evidence>
<dbReference type="PANTHER" id="PTHR42711">
    <property type="entry name" value="ABC TRANSPORTER ATP-BINDING PROTEIN"/>
    <property type="match status" value="1"/>
</dbReference>
<dbReference type="SMART" id="SM00382">
    <property type="entry name" value="AAA"/>
    <property type="match status" value="1"/>
</dbReference>
<keyword evidence="6" id="KW-0046">Antibiotic resistance</keyword>
<accession>A0A261GA80</accession>
<dbReference type="AlphaFoldDB" id="A0A261GA80"/>
<evidence type="ECO:0000259" key="8">
    <source>
        <dbReference type="SMART" id="SM00382"/>
    </source>
</evidence>
<comment type="similarity">
    <text evidence="2">Belongs to the ABC transporter superfamily.</text>
</comment>
<protein>
    <submittedName>
        <fullName evidence="9">Cobalt ABC transporter ATP-binding protein</fullName>
    </submittedName>
</protein>
<feature type="transmembrane region" description="Helical" evidence="7">
    <location>
        <begin position="38"/>
        <end position="61"/>
    </location>
</feature>
<evidence type="ECO:0000313" key="10">
    <source>
        <dbReference type="Proteomes" id="UP000216057"/>
    </source>
</evidence>
<dbReference type="GO" id="GO:0005524">
    <property type="term" value="F:ATP binding"/>
    <property type="evidence" value="ECO:0007669"/>
    <property type="project" value="UniProtKB-KW"/>
</dbReference>
<keyword evidence="7" id="KW-0472">Membrane</keyword>
<dbReference type="EMBL" id="MWWZ01000006">
    <property type="protein sequence ID" value="OZG68320.1"/>
    <property type="molecule type" value="Genomic_DNA"/>
</dbReference>
<gene>
    <name evidence="9" type="ORF">BEUL_1333</name>
</gene>
<evidence type="ECO:0000313" key="9">
    <source>
        <dbReference type="EMBL" id="OZG68320.1"/>
    </source>
</evidence>
<dbReference type="Gene3D" id="3.40.50.300">
    <property type="entry name" value="P-loop containing nucleotide triphosphate hydrolases"/>
    <property type="match status" value="1"/>
</dbReference>
<organism evidence="9 10">
    <name type="scientific">Bifidobacterium eulemuris</name>
    <dbReference type="NCBI Taxonomy" id="1765219"/>
    <lineage>
        <taxon>Bacteria</taxon>
        <taxon>Bacillati</taxon>
        <taxon>Actinomycetota</taxon>
        <taxon>Actinomycetes</taxon>
        <taxon>Bifidobacteriales</taxon>
        <taxon>Bifidobacteriaceae</taxon>
        <taxon>Bifidobacterium</taxon>
    </lineage>
</organism>
<feature type="transmembrane region" description="Helical" evidence="7">
    <location>
        <begin position="239"/>
        <end position="258"/>
    </location>
</feature>
<dbReference type="PANTHER" id="PTHR42711:SF5">
    <property type="entry name" value="ABC TRANSPORTER ATP-BINDING PROTEIN NATA"/>
    <property type="match status" value="1"/>
</dbReference>
<feature type="transmembrane region" description="Helical" evidence="7">
    <location>
        <begin position="115"/>
        <end position="137"/>
    </location>
</feature>
<sequence length="462" mass="49515">MRMPGHGEALVGLMGGINGIRKLSALYRAFLAEERNNLAGFVITLVLPSLLFVINNIAYAGRTVDPLAVLDGLSAYLSYIVFVSVWNGVAVRALVFREDGALQRLAYASGSWRVVLFANACAQVTILAAQTVVFVCVAQLTMRALDGRFVLLSFVGALLGVAIVPPCLAVLRLRVPPQTANMAMSVAIACMFVLAGVPARGLWVPLAMMLDPIRWLWTGMATVTAMLCGMPFAVSDVCWVAAVGLVYAVAGAVCLYGIDIRPIARHHSAPASLVDAISRCLVGDSGVSVLLGANGAGKTMVLDALAVRSARVPDGSPSVAYLTQRADGFAGLRVGQMVALYRGMAAGESESESVEMRRLRQRHLTPIWDSPCARLSGGERQTTMLYCTCLLSRDAYLFDEPTQGMDPASRADAMAVIRALERQGKCIVMVTHIQTDIEDLDNPRIIVMRDDGSIWPDVLRSG</sequence>
<dbReference type="GO" id="GO:0005886">
    <property type="term" value="C:plasma membrane"/>
    <property type="evidence" value="ECO:0007669"/>
    <property type="project" value="UniProtKB-SubCell"/>
</dbReference>
<comment type="caution">
    <text evidence="9">The sequence shown here is derived from an EMBL/GenBank/DDBJ whole genome shotgun (WGS) entry which is preliminary data.</text>
</comment>
<evidence type="ECO:0000256" key="4">
    <source>
        <dbReference type="ARBA" id="ARBA00022741"/>
    </source>
</evidence>
<keyword evidence="4" id="KW-0547">Nucleotide-binding</keyword>
<feature type="transmembrane region" description="Helical" evidence="7">
    <location>
        <begin position="215"/>
        <end position="233"/>
    </location>
</feature>
<reference evidence="9 10" key="1">
    <citation type="journal article" date="2017" name="BMC Genomics">
        <title>Comparative genomic and phylogenomic analyses of the Bifidobacteriaceae family.</title>
        <authorList>
            <person name="Lugli G.A."/>
            <person name="Milani C."/>
            <person name="Turroni F."/>
            <person name="Duranti S."/>
            <person name="Mancabelli L."/>
            <person name="Mangifesta M."/>
            <person name="Ferrario C."/>
            <person name="Modesto M."/>
            <person name="Mattarelli P."/>
            <person name="Jiri K."/>
            <person name="van Sinderen D."/>
            <person name="Ventura M."/>
        </authorList>
    </citation>
    <scope>NUCLEOTIDE SEQUENCE [LARGE SCALE GENOMIC DNA]</scope>
    <source>
        <strain evidence="9 10">DSM 100216</strain>
    </source>
</reference>
<keyword evidence="3" id="KW-0813">Transport</keyword>
<name>A0A261GA80_9BIFI</name>
<dbReference type="Pfam" id="PF00005">
    <property type="entry name" value="ABC_tran"/>
    <property type="match status" value="1"/>
</dbReference>
<dbReference type="InterPro" id="IPR003593">
    <property type="entry name" value="AAA+_ATPase"/>
</dbReference>
<evidence type="ECO:0000256" key="1">
    <source>
        <dbReference type="ARBA" id="ARBA00004202"/>
    </source>
</evidence>
<dbReference type="Proteomes" id="UP000216057">
    <property type="component" value="Unassembled WGS sequence"/>
</dbReference>
<evidence type="ECO:0000256" key="3">
    <source>
        <dbReference type="ARBA" id="ARBA00022448"/>
    </source>
</evidence>
<dbReference type="SUPFAM" id="SSF52540">
    <property type="entry name" value="P-loop containing nucleoside triphosphate hydrolases"/>
    <property type="match status" value="1"/>
</dbReference>
<evidence type="ECO:0000256" key="2">
    <source>
        <dbReference type="ARBA" id="ARBA00005417"/>
    </source>
</evidence>
<feature type="transmembrane region" description="Helical" evidence="7">
    <location>
        <begin position="73"/>
        <end position="95"/>
    </location>
</feature>
<dbReference type="GO" id="GO:0046677">
    <property type="term" value="P:response to antibiotic"/>
    <property type="evidence" value="ECO:0007669"/>
    <property type="project" value="UniProtKB-KW"/>
</dbReference>
<feature type="transmembrane region" description="Helical" evidence="7">
    <location>
        <begin position="183"/>
        <end position="203"/>
    </location>
</feature>
<dbReference type="GO" id="GO:0016887">
    <property type="term" value="F:ATP hydrolysis activity"/>
    <property type="evidence" value="ECO:0007669"/>
    <property type="project" value="InterPro"/>
</dbReference>
<comment type="subcellular location">
    <subcellularLocation>
        <location evidence="1">Cell membrane</location>
        <topology evidence="1">Peripheral membrane protein</topology>
    </subcellularLocation>
</comment>
<evidence type="ECO:0000256" key="6">
    <source>
        <dbReference type="ARBA" id="ARBA00023251"/>
    </source>
</evidence>
<evidence type="ECO:0000256" key="7">
    <source>
        <dbReference type="SAM" id="Phobius"/>
    </source>
</evidence>
<proteinExistence type="inferred from homology"/>
<feature type="domain" description="AAA+ ATPase" evidence="8">
    <location>
        <begin position="284"/>
        <end position="452"/>
    </location>
</feature>
<dbReference type="InterPro" id="IPR050763">
    <property type="entry name" value="ABC_transporter_ATP-binding"/>
</dbReference>
<feature type="transmembrane region" description="Helical" evidence="7">
    <location>
        <begin position="149"/>
        <end position="171"/>
    </location>
</feature>
<keyword evidence="7" id="KW-1133">Transmembrane helix</keyword>
<keyword evidence="7" id="KW-0812">Transmembrane</keyword>
<dbReference type="InterPro" id="IPR027417">
    <property type="entry name" value="P-loop_NTPase"/>
</dbReference>
<dbReference type="InterPro" id="IPR003439">
    <property type="entry name" value="ABC_transporter-like_ATP-bd"/>
</dbReference>
<keyword evidence="5 9" id="KW-0067">ATP-binding</keyword>